<dbReference type="GO" id="GO:0062054">
    <property type="term" value="F:fluoride channel activity"/>
    <property type="evidence" value="ECO:0007669"/>
    <property type="project" value="UniProtKB-UniRule"/>
</dbReference>
<comment type="function">
    <text evidence="12">Fluoride-specific ion channel. Important for reducing fluoride concentration in the cell, thus reducing its toxicity.</text>
</comment>
<keyword evidence="9 12" id="KW-0407">Ion channel</keyword>
<keyword evidence="6 12" id="KW-0915">Sodium</keyword>
<dbReference type="PANTHER" id="PTHR28259:SF1">
    <property type="entry name" value="FLUORIDE EXPORT PROTEIN 1-RELATED"/>
    <property type="match status" value="1"/>
</dbReference>
<evidence type="ECO:0000256" key="5">
    <source>
        <dbReference type="ARBA" id="ARBA00022989"/>
    </source>
</evidence>
<comment type="caution">
    <text evidence="13">The sequence shown here is derived from an EMBL/GenBank/DDBJ whole genome shotgun (WGS) entry which is preliminary data.</text>
</comment>
<keyword evidence="14" id="KW-1185">Reference proteome</keyword>
<dbReference type="Proteomes" id="UP000288405">
    <property type="component" value="Unassembled WGS sequence"/>
</dbReference>
<proteinExistence type="inferred from homology"/>
<comment type="subcellular location">
    <subcellularLocation>
        <location evidence="1 12">Cell membrane</location>
        <topology evidence="1 12">Multi-pass membrane protein</topology>
    </subcellularLocation>
</comment>
<keyword evidence="8 12" id="KW-0472">Membrane</keyword>
<sequence>MNGKLKHLLKLSLAVMLGGALGALLRVLVAVLIHGDAGEISRIEVKGYFPFATLIVNIVGSFGLGYVVARFAQLQLQNGSPSETIFLCVGTGFFGALTTFSAFVYEVKVLVTSPVPVYAEAAALWAALALLAHLVGGVLVAALGYLVASRRFVKASLSE</sequence>
<keyword evidence="5 12" id="KW-1133">Transmembrane helix</keyword>
<dbReference type="PANTHER" id="PTHR28259">
    <property type="entry name" value="FLUORIDE EXPORT PROTEIN 1-RELATED"/>
    <property type="match status" value="1"/>
</dbReference>
<dbReference type="GO" id="GO:0140114">
    <property type="term" value="P:cellular detoxification of fluoride"/>
    <property type="evidence" value="ECO:0007669"/>
    <property type="project" value="UniProtKB-UniRule"/>
</dbReference>
<feature type="transmembrane region" description="Helical" evidence="12">
    <location>
        <begin position="12"/>
        <end position="35"/>
    </location>
</feature>
<evidence type="ECO:0000256" key="4">
    <source>
        <dbReference type="ARBA" id="ARBA00022692"/>
    </source>
</evidence>
<dbReference type="Pfam" id="PF02537">
    <property type="entry name" value="CRCB"/>
    <property type="match status" value="1"/>
</dbReference>
<accession>A0A432WRU7</accession>
<comment type="activity regulation">
    <text evidence="12">Na(+) is not transported, but it plays an essential structural role and its presence is essential for fluoride channel function.</text>
</comment>
<name>A0A432WRU7_9GAMM</name>
<evidence type="ECO:0000256" key="6">
    <source>
        <dbReference type="ARBA" id="ARBA00023053"/>
    </source>
</evidence>
<keyword evidence="4 12" id="KW-0812">Transmembrane</keyword>
<dbReference type="OrthoDB" id="9806299at2"/>
<feature type="binding site" evidence="12">
    <location>
        <position position="98"/>
    </location>
    <ligand>
        <name>Na(+)</name>
        <dbReference type="ChEBI" id="CHEBI:29101"/>
        <note>structural</note>
    </ligand>
</feature>
<gene>
    <name evidence="12" type="primary">fluC</name>
    <name evidence="12" type="synonym">crcB</name>
    <name evidence="13" type="ORF">CWE11_01125</name>
</gene>
<evidence type="ECO:0000256" key="2">
    <source>
        <dbReference type="ARBA" id="ARBA00022475"/>
    </source>
</evidence>
<dbReference type="AlphaFoldDB" id="A0A432WRU7"/>
<evidence type="ECO:0000256" key="3">
    <source>
        <dbReference type="ARBA" id="ARBA00022519"/>
    </source>
</evidence>
<comment type="similarity">
    <text evidence="10 12">Belongs to the fluoride channel Fluc/FEX (TC 1.A.43) family.</text>
</comment>
<keyword evidence="7 12" id="KW-0406">Ion transport</keyword>
<keyword evidence="12" id="KW-0813">Transport</keyword>
<comment type="catalytic activity">
    <reaction evidence="11">
        <text>fluoride(in) = fluoride(out)</text>
        <dbReference type="Rhea" id="RHEA:76159"/>
        <dbReference type="ChEBI" id="CHEBI:17051"/>
    </reaction>
    <physiologicalReaction direction="left-to-right" evidence="11">
        <dbReference type="Rhea" id="RHEA:76160"/>
    </physiologicalReaction>
</comment>
<dbReference type="HAMAP" id="MF_00454">
    <property type="entry name" value="FluC"/>
    <property type="match status" value="1"/>
</dbReference>
<feature type="binding site" evidence="12">
    <location>
        <position position="95"/>
    </location>
    <ligand>
        <name>Na(+)</name>
        <dbReference type="ChEBI" id="CHEBI:29101"/>
        <note>structural</note>
    </ligand>
</feature>
<feature type="transmembrane region" description="Helical" evidence="12">
    <location>
        <begin position="125"/>
        <end position="148"/>
    </location>
</feature>
<dbReference type="GO" id="GO:0005886">
    <property type="term" value="C:plasma membrane"/>
    <property type="evidence" value="ECO:0007669"/>
    <property type="project" value="UniProtKB-SubCell"/>
</dbReference>
<keyword evidence="3" id="KW-0997">Cell inner membrane</keyword>
<evidence type="ECO:0000256" key="1">
    <source>
        <dbReference type="ARBA" id="ARBA00004651"/>
    </source>
</evidence>
<evidence type="ECO:0000256" key="12">
    <source>
        <dbReference type="HAMAP-Rule" id="MF_00454"/>
    </source>
</evidence>
<evidence type="ECO:0000256" key="11">
    <source>
        <dbReference type="ARBA" id="ARBA00035585"/>
    </source>
</evidence>
<evidence type="ECO:0000313" key="14">
    <source>
        <dbReference type="Proteomes" id="UP000288405"/>
    </source>
</evidence>
<feature type="transmembrane region" description="Helical" evidence="12">
    <location>
        <begin position="84"/>
        <end position="105"/>
    </location>
</feature>
<reference evidence="13 14" key="1">
    <citation type="journal article" date="2011" name="Front. Microbiol.">
        <title>Genomic signatures of strain selection and enhancement in Bacillus atrophaeus var. globigii, a historical biowarfare simulant.</title>
        <authorList>
            <person name="Gibbons H.S."/>
            <person name="Broomall S.M."/>
            <person name="McNew L.A."/>
            <person name="Daligault H."/>
            <person name="Chapman C."/>
            <person name="Bruce D."/>
            <person name="Karavis M."/>
            <person name="Krepps M."/>
            <person name="McGregor P.A."/>
            <person name="Hong C."/>
            <person name="Park K.H."/>
            <person name="Akmal A."/>
            <person name="Feldman A."/>
            <person name="Lin J.S."/>
            <person name="Chang W.E."/>
            <person name="Higgs B.W."/>
            <person name="Demirev P."/>
            <person name="Lindquist J."/>
            <person name="Liem A."/>
            <person name="Fochler E."/>
            <person name="Read T.D."/>
            <person name="Tapia R."/>
            <person name="Johnson S."/>
            <person name="Bishop-Lilly K.A."/>
            <person name="Detter C."/>
            <person name="Han C."/>
            <person name="Sozhamannan S."/>
            <person name="Rosenzweig C.N."/>
            <person name="Skowronski E.W."/>
        </authorList>
    </citation>
    <scope>NUCLEOTIDE SEQUENCE [LARGE SCALE GENOMIC DNA]</scope>
    <source>
        <strain evidence="13 14">GYP-17</strain>
    </source>
</reference>
<keyword evidence="12" id="KW-0479">Metal-binding</keyword>
<dbReference type="InterPro" id="IPR003691">
    <property type="entry name" value="FluC"/>
</dbReference>
<organism evidence="13 14">
    <name type="scientific">Aliidiomarina sanyensis</name>
    <dbReference type="NCBI Taxonomy" id="1249555"/>
    <lineage>
        <taxon>Bacteria</taxon>
        <taxon>Pseudomonadati</taxon>
        <taxon>Pseudomonadota</taxon>
        <taxon>Gammaproteobacteria</taxon>
        <taxon>Alteromonadales</taxon>
        <taxon>Idiomarinaceae</taxon>
        <taxon>Aliidiomarina</taxon>
    </lineage>
</organism>
<evidence type="ECO:0000256" key="7">
    <source>
        <dbReference type="ARBA" id="ARBA00023065"/>
    </source>
</evidence>
<dbReference type="GO" id="GO:0046872">
    <property type="term" value="F:metal ion binding"/>
    <property type="evidence" value="ECO:0007669"/>
    <property type="project" value="UniProtKB-KW"/>
</dbReference>
<evidence type="ECO:0000256" key="9">
    <source>
        <dbReference type="ARBA" id="ARBA00023303"/>
    </source>
</evidence>
<feature type="transmembrane region" description="Helical" evidence="12">
    <location>
        <begin position="47"/>
        <end position="72"/>
    </location>
</feature>
<protein>
    <recommendedName>
        <fullName evidence="12">Fluoride-specific ion channel FluC</fullName>
    </recommendedName>
</protein>
<evidence type="ECO:0000256" key="8">
    <source>
        <dbReference type="ARBA" id="ARBA00023136"/>
    </source>
</evidence>
<evidence type="ECO:0000313" key="13">
    <source>
        <dbReference type="EMBL" id="RUO36449.1"/>
    </source>
</evidence>
<evidence type="ECO:0000256" key="10">
    <source>
        <dbReference type="ARBA" id="ARBA00035120"/>
    </source>
</evidence>
<dbReference type="EMBL" id="PIPM01000001">
    <property type="protein sequence ID" value="RUO36449.1"/>
    <property type="molecule type" value="Genomic_DNA"/>
</dbReference>
<keyword evidence="2 12" id="KW-1003">Cell membrane</keyword>
<dbReference type="RefSeq" id="WP_126775763.1">
    <property type="nucleotide sequence ID" value="NZ_PIPM01000001.1"/>
</dbReference>